<dbReference type="SUPFAM" id="SSF49464">
    <property type="entry name" value="Carboxypeptidase regulatory domain-like"/>
    <property type="match status" value="1"/>
</dbReference>
<evidence type="ECO:0000313" key="2">
    <source>
        <dbReference type="EMBL" id="AFM03419.1"/>
    </source>
</evidence>
<dbReference type="InterPro" id="IPR008969">
    <property type="entry name" value="CarboxyPept-like_regulatory"/>
</dbReference>
<accession>I4AHI4</accession>
<dbReference type="RefSeq" id="WP_014796877.1">
    <property type="nucleotide sequence ID" value="NC_018018.1"/>
</dbReference>
<evidence type="ECO:0000313" key="3">
    <source>
        <dbReference type="Proteomes" id="UP000006054"/>
    </source>
</evidence>
<gene>
    <name evidence="2" type="ordered locus">Fleli_0967</name>
</gene>
<dbReference type="AlphaFoldDB" id="I4AHI4"/>
<reference evidence="3" key="1">
    <citation type="submission" date="2012-06" db="EMBL/GenBank/DDBJ databases">
        <title>The complete genome of Flexibacter litoralis DSM 6794.</title>
        <authorList>
            <person name="Lucas S."/>
            <person name="Copeland A."/>
            <person name="Lapidus A."/>
            <person name="Glavina del Rio T."/>
            <person name="Dalin E."/>
            <person name="Tice H."/>
            <person name="Bruce D."/>
            <person name="Goodwin L."/>
            <person name="Pitluck S."/>
            <person name="Peters L."/>
            <person name="Ovchinnikova G."/>
            <person name="Lu M."/>
            <person name="Kyrpides N."/>
            <person name="Mavromatis K."/>
            <person name="Ivanova N."/>
            <person name="Brettin T."/>
            <person name="Detter J.C."/>
            <person name="Han C."/>
            <person name="Larimer F."/>
            <person name="Land M."/>
            <person name="Hauser L."/>
            <person name="Markowitz V."/>
            <person name="Cheng J.-F."/>
            <person name="Hugenholtz P."/>
            <person name="Woyke T."/>
            <person name="Wu D."/>
            <person name="Spring S."/>
            <person name="Lang E."/>
            <person name="Kopitz M."/>
            <person name="Brambilla E."/>
            <person name="Klenk H.-P."/>
            <person name="Eisen J.A."/>
        </authorList>
    </citation>
    <scope>NUCLEOTIDE SEQUENCE [LARGE SCALE GENOMIC DNA]</scope>
    <source>
        <strain evidence="3">ATCC 23117 / DSM 6794 / NBRC 15988 / NCIMB 1366 / Sio-4</strain>
    </source>
</reference>
<organism evidence="2 3">
    <name type="scientific">Bernardetia litoralis (strain ATCC 23117 / DSM 6794 / NBRC 15988 / NCIMB 1366 / Fx l1 / Sio-4)</name>
    <name type="common">Flexibacter litoralis</name>
    <dbReference type="NCBI Taxonomy" id="880071"/>
    <lineage>
        <taxon>Bacteria</taxon>
        <taxon>Pseudomonadati</taxon>
        <taxon>Bacteroidota</taxon>
        <taxon>Cytophagia</taxon>
        <taxon>Cytophagales</taxon>
        <taxon>Bernardetiaceae</taxon>
        <taxon>Bernardetia</taxon>
    </lineage>
</organism>
<sequence length="300" mass="34863" precursor="true">MKKSILFMLFLLLVSYSVFGQITVKGKIVDTLGRPILRAVAIKNSDSTYSTTTNTGSFEIEVKSKNDTLIFSSVGRDTQKFIANKIINDSIITLKSRNICTFTGTRVVYVSPLEIKYWSGIFYNPYGISIEKGFYLNKEQENRTYFLFRAGYSTNFKNNVDFYGSAGTDLLGQHIYYTFQQTTTNRAETENKIVTHLLESSTGFKYFGVMYGIGYQQFQRKGIENNLKKNWGANVGIAKSIKYVGTLYFKSLYWQDYWAWDIRLNKEFRYKRRLRFNTSISYRQTTQNFKEINLALGYIF</sequence>
<protein>
    <recommendedName>
        <fullName evidence="4">Outer membrane protein beta-barrel domain-containing protein</fullName>
    </recommendedName>
</protein>
<feature type="chain" id="PRO_5003686117" description="Outer membrane protein beta-barrel domain-containing protein" evidence="1">
    <location>
        <begin position="21"/>
        <end position="300"/>
    </location>
</feature>
<name>I4AHI4_BERLS</name>
<dbReference type="EMBL" id="CP003345">
    <property type="protein sequence ID" value="AFM03419.1"/>
    <property type="molecule type" value="Genomic_DNA"/>
</dbReference>
<proteinExistence type="predicted"/>
<dbReference type="OrthoDB" id="1223654at2"/>
<evidence type="ECO:0000256" key="1">
    <source>
        <dbReference type="SAM" id="SignalP"/>
    </source>
</evidence>
<dbReference type="STRING" id="880071.Fleli_0967"/>
<keyword evidence="1" id="KW-0732">Signal</keyword>
<dbReference type="HOGENOM" id="CLU_936115_0_0_10"/>
<feature type="signal peptide" evidence="1">
    <location>
        <begin position="1"/>
        <end position="20"/>
    </location>
</feature>
<keyword evidence="3" id="KW-1185">Reference proteome</keyword>
<dbReference type="KEGG" id="fli:Fleli_0967"/>
<evidence type="ECO:0008006" key="4">
    <source>
        <dbReference type="Google" id="ProtNLM"/>
    </source>
</evidence>
<dbReference type="Proteomes" id="UP000006054">
    <property type="component" value="Chromosome"/>
</dbReference>